<dbReference type="OrthoDB" id="2669721at2759"/>
<organism evidence="1 2">
    <name type="scientific">Scleroderma citrinum Foug A</name>
    <dbReference type="NCBI Taxonomy" id="1036808"/>
    <lineage>
        <taxon>Eukaryota</taxon>
        <taxon>Fungi</taxon>
        <taxon>Dikarya</taxon>
        <taxon>Basidiomycota</taxon>
        <taxon>Agaricomycotina</taxon>
        <taxon>Agaricomycetes</taxon>
        <taxon>Agaricomycetidae</taxon>
        <taxon>Boletales</taxon>
        <taxon>Sclerodermatineae</taxon>
        <taxon>Sclerodermataceae</taxon>
        <taxon>Scleroderma</taxon>
    </lineage>
</organism>
<evidence type="ECO:0000313" key="2">
    <source>
        <dbReference type="Proteomes" id="UP000053989"/>
    </source>
</evidence>
<gene>
    <name evidence="1" type="ORF">SCLCIDRAFT_47475</name>
</gene>
<reference evidence="2" key="2">
    <citation type="submission" date="2015-01" db="EMBL/GenBank/DDBJ databases">
        <title>Evolutionary Origins and Diversification of the Mycorrhizal Mutualists.</title>
        <authorList>
            <consortium name="DOE Joint Genome Institute"/>
            <consortium name="Mycorrhizal Genomics Consortium"/>
            <person name="Kohler A."/>
            <person name="Kuo A."/>
            <person name="Nagy L.G."/>
            <person name="Floudas D."/>
            <person name="Copeland A."/>
            <person name="Barry K.W."/>
            <person name="Cichocki N."/>
            <person name="Veneault-Fourrey C."/>
            <person name="LaButti K."/>
            <person name="Lindquist E.A."/>
            <person name="Lipzen A."/>
            <person name="Lundell T."/>
            <person name="Morin E."/>
            <person name="Murat C."/>
            <person name="Riley R."/>
            <person name="Ohm R."/>
            <person name="Sun H."/>
            <person name="Tunlid A."/>
            <person name="Henrissat B."/>
            <person name="Grigoriev I.V."/>
            <person name="Hibbett D.S."/>
            <person name="Martin F."/>
        </authorList>
    </citation>
    <scope>NUCLEOTIDE SEQUENCE [LARGE SCALE GENOMIC DNA]</scope>
    <source>
        <strain evidence="2">Foug A</strain>
    </source>
</reference>
<proteinExistence type="predicted"/>
<feature type="non-terminal residue" evidence="1">
    <location>
        <position position="1"/>
    </location>
</feature>
<dbReference type="InParanoid" id="A0A0C2Z2Z1"/>
<name>A0A0C2Z2Z1_9AGAM</name>
<dbReference type="EMBL" id="KN822119">
    <property type="protein sequence ID" value="KIM56273.1"/>
    <property type="molecule type" value="Genomic_DNA"/>
</dbReference>
<protein>
    <submittedName>
        <fullName evidence="1">Uncharacterized protein</fullName>
    </submittedName>
</protein>
<evidence type="ECO:0000313" key="1">
    <source>
        <dbReference type="EMBL" id="KIM56273.1"/>
    </source>
</evidence>
<dbReference type="STRING" id="1036808.A0A0C2Z2Z1"/>
<keyword evidence="2" id="KW-1185">Reference proteome</keyword>
<feature type="non-terminal residue" evidence="1">
    <location>
        <position position="58"/>
    </location>
</feature>
<dbReference type="Proteomes" id="UP000053989">
    <property type="component" value="Unassembled WGS sequence"/>
</dbReference>
<dbReference type="AlphaFoldDB" id="A0A0C2Z2Z1"/>
<reference evidence="1 2" key="1">
    <citation type="submission" date="2014-04" db="EMBL/GenBank/DDBJ databases">
        <authorList>
            <consortium name="DOE Joint Genome Institute"/>
            <person name="Kuo A."/>
            <person name="Kohler A."/>
            <person name="Nagy L.G."/>
            <person name="Floudas D."/>
            <person name="Copeland A."/>
            <person name="Barry K.W."/>
            <person name="Cichocki N."/>
            <person name="Veneault-Fourrey C."/>
            <person name="LaButti K."/>
            <person name="Lindquist E.A."/>
            <person name="Lipzen A."/>
            <person name="Lundell T."/>
            <person name="Morin E."/>
            <person name="Murat C."/>
            <person name="Sun H."/>
            <person name="Tunlid A."/>
            <person name="Henrissat B."/>
            <person name="Grigoriev I.V."/>
            <person name="Hibbett D.S."/>
            <person name="Martin F."/>
            <person name="Nordberg H.P."/>
            <person name="Cantor M.N."/>
            <person name="Hua S.X."/>
        </authorList>
    </citation>
    <scope>NUCLEOTIDE SEQUENCE [LARGE SCALE GENOMIC DNA]</scope>
    <source>
        <strain evidence="1 2">Foug A</strain>
    </source>
</reference>
<dbReference type="HOGENOM" id="CLU_148805_2_1_1"/>
<accession>A0A0C2Z2Z1</accession>
<sequence length="58" mass="6808">YISDLYLIFTTADRPGLIYWNGMVSHSGKNSCHMYCGTISRHKMNSKHYYPVLLRPRN</sequence>